<evidence type="ECO:0000313" key="2">
    <source>
        <dbReference type="Proteomes" id="UP000275078"/>
    </source>
</evidence>
<protein>
    <submittedName>
        <fullName evidence="1">Uncharacterized protein</fullName>
    </submittedName>
</protein>
<dbReference type="AlphaFoldDB" id="A0A3N4IAM6"/>
<sequence length="170" mass="19064">MAAFMEQLRRQAAENKAHRQEIYGPDKITRTIQMLTLPDDNKASWYYYMSAESAKDHAPLQKSTVCRFERTVAAATPLEAQSYDAMFSELGKLGPDAARGLDSFVKVREKDSGTKLDIAYIKVIEAMDKVGKKLGFPRTILVELVETAGKGLLKQHTHYVVRSAHGWGLM</sequence>
<gene>
    <name evidence="1" type="ORF">BJ508DRAFT_324737</name>
</gene>
<organism evidence="1 2">
    <name type="scientific">Ascobolus immersus RN42</name>
    <dbReference type="NCBI Taxonomy" id="1160509"/>
    <lineage>
        <taxon>Eukaryota</taxon>
        <taxon>Fungi</taxon>
        <taxon>Dikarya</taxon>
        <taxon>Ascomycota</taxon>
        <taxon>Pezizomycotina</taxon>
        <taxon>Pezizomycetes</taxon>
        <taxon>Pezizales</taxon>
        <taxon>Ascobolaceae</taxon>
        <taxon>Ascobolus</taxon>
    </lineage>
</organism>
<name>A0A3N4IAM6_ASCIM</name>
<dbReference type="EMBL" id="ML119666">
    <property type="protein sequence ID" value="RPA83143.1"/>
    <property type="molecule type" value="Genomic_DNA"/>
</dbReference>
<dbReference type="Proteomes" id="UP000275078">
    <property type="component" value="Unassembled WGS sequence"/>
</dbReference>
<keyword evidence="2" id="KW-1185">Reference proteome</keyword>
<proteinExistence type="predicted"/>
<accession>A0A3N4IAM6</accession>
<evidence type="ECO:0000313" key="1">
    <source>
        <dbReference type="EMBL" id="RPA83143.1"/>
    </source>
</evidence>
<reference evidence="1 2" key="1">
    <citation type="journal article" date="2018" name="Nat. Ecol. Evol.">
        <title>Pezizomycetes genomes reveal the molecular basis of ectomycorrhizal truffle lifestyle.</title>
        <authorList>
            <person name="Murat C."/>
            <person name="Payen T."/>
            <person name="Noel B."/>
            <person name="Kuo A."/>
            <person name="Morin E."/>
            <person name="Chen J."/>
            <person name="Kohler A."/>
            <person name="Krizsan K."/>
            <person name="Balestrini R."/>
            <person name="Da Silva C."/>
            <person name="Montanini B."/>
            <person name="Hainaut M."/>
            <person name="Levati E."/>
            <person name="Barry K.W."/>
            <person name="Belfiori B."/>
            <person name="Cichocki N."/>
            <person name="Clum A."/>
            <person name="Dockter R.B."/>
            <person name="Fauchery L."/>
            <person name="Guy J."/>
            <person name="Iotti M."/>
            <person name="Le Tacon F."/>
            <person name="Lindquist E.A."/>
            <person name="Lipzen A."/>
            <person name="Malagnac F."/>
            <person name="Mello A."/>
            <person name="Molinier V."/>
            <person name="Miyauchi S."/>
            <person name="Poulain J."/>
            <person name="Riccioni C."/>
            <person name="Rubini A."/>
            <person name="Sitrit Y."/>
            <person name="Splivallo R."/>
            <person name="Traeger S."/>
            <person name="Wang M."/>
            <person name="Zifcakova L."/>
            <person name="Wipf D."/>
            <person name="Zambonelli A."/>
            <person name="Paolocci F."/>
            <person name="Nowrousian M."/>
            <person name="Ottonello S."/>
            <person name="Baldrian P."/>
            <person name="Spatafora J.W."/>
            <person name="Henrissat B."/>
            <person name="Nagy L.G."/>
            <person name="Aury J.M."/>
            <person name="Wincker P."/>
            <person name="Grigoriev I.V."/>
            <person name="Bonfante P."/>
            <person name="Martin F.M."/>
        </authorList>
    </citation>
    <scope>NUCLEOTIDE SEQUENCE [LARGE SCALE GENOMIC DNA]</scope>
    <source>
        <strain evidence="1 2">RN42</strain>
    </source>
</reference>